<dbReference type="Proteomes" id="UP000187735">
    <property type="component" value="Chromosome"/>
</dbReference>
<name>A0A1P8WK65_9PLAN</name>
<dbReference type="RefSeq" id="WP_077025731.1">
    <property type="nucleotide sequence ID" value="NZ_CP017641.1"/>
</dbReference>
<dbReference type="InterPro" id="IPR036986">
    <property type="entry name" value="S4_RNA-bd_sf"/>
</dbReference>
<evidence type="ECO:0000313" key="4">
    <source>
        <dbReference type="Proteomes" id="UP000187735"/>
    </source>
</evidence>
<dbReference type="SUPFAM" id="SSF55174">
    <property type="entry name" value="Alpha-L RNA-binding motif"/>
    <property type="match status" value="1"/>
</dbReference>
<gene>
    <name evidence="3" type="ORF">Fuma_04058</name>
</gene>
<proteinExistence type="predicted"/>
<dbReference type="OrthoDB" id="9811532at2"/>
<protein>
    <submittedName>
        <fullName evidence="3">Ribosome-associated protein</fullName>
    </submittedName>
</protein>
<feature type="domain" description="RNA-binding S4" evidence="2">
    <location>
        <begin position="14"/>
        <end position="74"/>
    </location>
</feature>
<dbReference type="Pfam" id="PF13275">
    <property type="entry name" value="S4_2"/>
    <property type="match status" value="1"/>
</dbReference>
<reference evidence="3 4" key="1">
    <citation type="journal article" date="2016" name="Front. Microbiol.">
        <title>Fuerstia marisgermanicae gen. nov., sp. nov., an Unusual Member of the Phylum Planctomycetes from the German Wadden Sea.</title>
        <authorList>
            <person name="Kohn T."/>
            <person name="Heuer A."/>
            <person name="Jogler M."/>
            <person name="Vollmers J."/>
            <person name="Boedeker C."/>
            <person name="Bunk B."/>
            <person name="Rast P."/>
            <person name="Borchert D."/>
            <person name="Glockner I."/>
            <person name="Freese H.M."/>
            <person name="Klenk H.P."/>
            <person name="Overmann J."/>
            <person name="Kaster A.K."/>
            <person name="Rohde M."/>
            <person name="Wiegand S."/>
            <person name="Jogler C."/>
        </authorList>
    </citation>
    <scope>NUCLEOTIDE SEQUENCE [LARGE SCALE GENOMIC DNA]</scope>
    <source>
        <strain evidence="3 4">NH11</strain>
    </source>
</reference>
<sequence>MSEAEERPNEGETIQLDKFLKLADLAESGGAAKHLVRSGAIRVNGEVETRRGRKLKHGDVVNVNGEDFVIETTPDTGEADEEAPES</sequence>
<dbReference type="InterPro" id="IPR002942">
    <property type="entry name" value="S4_RNA-bd"/>
</dbReference>
<keyword evidence="4" id="KW-1185">Reference proteome</keyword>
<evidence type="ECO:0000259" key="2">
    <source>
        <dbReference type="SMART" id="SM00363"/>
    </source>
</evidence>
<accession>A0A1P8WK65</accession>
<evidence type="ECO:0000313" key="3">
    <source>
        <dbReference type="EMBL" id="APZ94426.1"/>
    </source>
</evidence>
<organism evidence="3 4">
    <name type="scientific">Fuerstiella marisgermanici</name>
    <dbReference type="NCBI Taxonomy" id="1891926"/>
    <lineage>
        <taxon>Bacteria</taxon>
        <taxon>Pseudomonadati</taxon>
        <taxon>Planctomycetota</taxon>
        <taxon>Planctomycetia</taxon>
        <taxon>Planctomycetales</taxon>
        <taxon>Planctomycetaceae</taxon>
        <taxon>Fuerstiella</taxon>
    </lineage>
</organism>
<dbReference type="SMART" id="SM00363">
    <property type="entry name" value="S4"/>
    <property type="match status" value="1"/>
</dbReference>
<dbReference type="PROSITE" id="PS50889">
    <property type="entry name" value="S4"/>
    <property type="match status" value="1"/>
</dbReference>
<dbReference type="STRING" id="1891926.Fuma_04058"/>
<keyword evidence="1" id="KW-0694">RNA-binding</keyword>
<dbReference type="CDD" id="cd00165">
    <property type="entry name" value="S4"/>
    <property type="match status" value="1"/>
</dbReference>
<evidence type="ECO:0000256" key="1">
    <source>
        <dbReference type="PROSITE-ProRule" id="PRU00182"/>
    </source>
</evidence>
<dbReference type="Gene3D" id="3.10.290.10">
    <property type="entry name" value="RNA-binding S4 domain"/>
    <property type="match status" value="1"/>
</dbReference>
<dbReference type="KEGG" id="fmr:Fuma_04058"/>
<dbReference type="AlphaFoldDB" id="A0A1P8WK65"/>
<dbReference type="EMBL" id="CP017641">
    <property type="protein sequence ID" value="APZ94426.1"/>
    <property type="molecule type" value="Genomic_DNA"/>
</dbReference>
<dbReference type="GO" id="GO:0003723">
    <property type="term" value="F:RNA binding"/>
    <property type="evidence" value="ECO:0007669"/>
    <property type="project" value="UniProtKB-KW"/>
</dbReference>